<feature type="transmembrane region" description="Helical" evidence="5">
    <location>
        <begin position="575"/>
        <end position="597"/>
    </location>
</feature>
<keyword evidence="3 5" id="KW-1133">Transmembrane helix</keyword>
<feature type="transmembrane region" description="Helical" evidence="5">
    <location>
        <begin position="542"/>
        <end position="569"/>
    </location>
</feature>
<evidence type="ECO:0000313" key="7">
    <source>
        <dbReference type="Proteomes" id="UP001273166"/>
    </source>
</evidence>
<dbReference type="GeneID" id="87887749"/>
<accession>A0AAJ0GZY1</accession>
<reference evidence="6" key="2">
    <citation type="submission" date="2023-06" db="EMBL/GenBank/DDBJ databases">
        <authorList>
            <consortium name="Lawrence Berkeley National Laboratory"/>
            <person name="Mondo S.J."/>
            <person name="Hensen N."/>
            <person name="Bonometti L."/>
            <person name="Westerberg I."/>
            <person name="Brannstrom I.O."/>
            <person name="Guillou S."/>
            <person name="Cros-Aarteil S."/>
            <person name="Calhoun S."/>
            <person name="Haridas S."/>
            <person name="Kuo A."/>
            <person name="Pangilinan J."/>
            <person name="Riley R."/>
            <person name="Labutti K."/>
            <person name="Andreopoulos B."/>
            <person name="Lipzen A."/>
            <person name="Chen C."/>
            <person name="Yanf M."/>
            <person name="Daum C."/>
            <person name="Ng V."/>
            <person name="Clum A."/>
            <person name="Steindorff A."/>
            <person name="Ohm R."/>
            <person name="Martin F."/>
            <person name="Silar P."/>
            <person name="Natvig D."/>
            <person name="Lalanne C."/>
            <person name="Gautier V."/>
            <person name="Ament-Velasquez S.L."/>
            <person name="Kruys A."/>
            <person name="Hutchinson M.I."/>
            <person name="Powell A.J."/>
            <person name="Barry K."/>
            <person name="Miller A.N."/>
            <person name="Grigoriev I.V."/>
            <person name="Debuchy R."/>
            <person name="Gladieux P."/>
            <person name="Thoren M.H."/>
            <person name="Johannesson H."/>
        </authorList>
    </citation>
    <scope>NUCLEOTIDE SEQUENCE</scope>
    <source>
        <strain evidence="6">CBS 333.67</strain>
    </source>
</reference>
<name>A0AAJ0GZY1_9PEZI</name>
<sequence length="629" mass="71231">MEWVEGLMAKLSKSHDAATTVHVKLKEELGTFRQKEKTAQTPRPSSMKPHCREIIDDTALKGPYIGALSTSSTNSSIHAIIPYLHFEHYTHHQRIRSLMADLHVFGVPERGTQPNTASPTLPTVHPYEHLIRGYYAEATGKIGGWDPRCSLDGYYYNHLPSTTLARRDGDQVVLRYTKKWSLPMMIFMVDHLWMWIIGNHTIITCSALNWESWLETQENEAGETRSTYELTREDPMNVHQNILRHLKRPSRQPVTSVHDLACLITDFYTGLFHQQDVPDEFQFFDFFEREVARLNDFATYALEDFRHSFNMLESRMTKSIDIRQDLAALIEAQDVLDELGILRSVLTDQNNTTMELQKMLASKGRTGWDCIWATQSHLQRVDRMQKMAVSAKESMYHLLDLKQKHANFAEAKNSRTQAEQTTTQTRLAAENSRVTANQLKMMTKQAEETGRQGKTLMVFTVVTITFLPSSFMAAVFAINLDSLPLDSNDRLPLGYFLKYLFATSCAITIPLILIAFNLPGIISWWGRLRHRLKYAVRRDPSIFWLGVVGPFVALAVEGAVVAAIFTAPLGSAVKAAVTACISVIVAVALICMWVYAWTSTLNQGKPLGYTDSDASSSASSNSVYRYGWQ</sequence>
<dbReference type="EMBL" id="JAUDZG010000002">
    <property type="protein sequence ID" value="KAK3309261.1"/>
    <property type="molecule type" value="Genomic_DNA"/>
</dbReference>
<dbReference type="InterPro" id="IPR045863">
    <property type="entry name" value="CorA_TM1_TM2"/>
</dbReference>
<dbReference type="GO" id="GO:0016020">
    <property type="term" value="C:membrane"/>
    <property type="evidence" value="ECO:0007669"/>
    <property type="project" value="UniProtKB-SubCell"/>
</dbReference>
<reference evidence="6" key="1">
    <citation type="journal article" date="2023" name="Mol. Phylogenet. Evol.">
        <title>Genome-scale phylogeny and comparative genomics of the fungal order Sordariales.</title>
        <authorList>
            <person name="Hensen N."/>
            <person name="Bonometti L."/>
            <person name="Westerberg I."/>
            <person name="Brannstrom I.O."/>
            <person name="Guillou S."/>
            <person name="Cros-Aarteil S."/>
            <person name="Calhoun S."/>
            <person name="Haridas S."/>
            <person name="Kuo A."/>
            <person name="Mondo S."/>
            <person name="Pangilinan J."/>
            <person name="Riley R."/>
            <person name="LaButti K."/>
            <person name="Andreopoulos B."/>
            <person name="Lipzen A."/>
            <person name="Chen C."/>
            <person name="Yan M."/>
            <person name="Daum C."/>
            <person name="Ng V."/>
            <person name="Clum A."/>
            <person name="Steindorff A."/>
            <person name="Ohm R.A."/>
            <person name="Martin F."/>
            <person name="Silar P."/>
            <person name="Natvig D.O."/>
            <person name="Lalanne C."/>
            <person name="Gautier V."/>
            <person name="Ament-Velasquez S.L."/>
            <person name="Kruys A."/>
            <person name="Hutchinson M.I."/>
            <person name="Powell A.J."/>
            <person name="Barry K."/>
            <person name="Miller A.N."/>
            <person name="Grigoriev I.V."/>
            <person name="Debuchy R."/>
            <person name="Gladieux P."/>
            <person name="Hiltunen Thoren M."/>
            <person name="Johannesson H."/>
        </authorList>
    </citation>
    <scope>NUCLEOTIDE SEQUENCE</scope>
    <source>
        <strain evidence="6">CBS 333.67</strain>
    </source>
</reference>
<dbReference type="PANTHER" id="PTHR47685">
    <property type="entry name" value="MAGNESIUM TRANSPORT PROTEIN CORA"/>
    <property type="match status" value="1"/>
</dbReference>
<dbReference type="PANTHER" id="PTHR47685:SF1">
    <property type="entry name" value="MAGNESIUM TRANSPORT PROTEIN CORA"/>
    <property type="match status" value="1"/>
</dbReference>
<evidence type="ECO:0000256" key="2">
    <source>
        <dbReference type="ARBA" id="ARBA00022692"/>
    </source>
</evidence>
<evidence type="ECO:0000256" key="1">
    <source>
        <dbReference type="ARBA" id="ARBA00004141"/>
    </source>
</evidence>
<dbReference type="SUPFAM" id="SSF144083">
    <property type="entry name" value="Magnesium transport protein CorA, transmembrane region"/>
    <property type="match status" value="1"/>
</dbReference>
<dbReference type="AlphaFoldDB" id="A0AAJ0GZY1"/>
<feature type="transmembrane region" description="Helical" evidence="5">
    <location>
        <begin position="499"/>
        <end position="522"/>
    </location>
</feature>
<evidence type="ECO:0000256" key="3">
    <source>
        <dbReference type="ARBA" id="ARBA00022989"/>
    </source>
</evidence>
<feature type="transmembrane region" description="Helical" evidence="5">
    <location>
        <begin position="456"/>
        <end position="479"/>
    </location>
</feature>
<dbReference type="Proteomes" id="UP001273166">
    <property type="component" value="Unassembled WGS sequence"/>
</dbReference>
<dbReference type="InterPro" id="IPR050829">
    <property type="entry name" value="CorA_MIT"/>
</dbReference>
<dbReference type="Gene3D" id="1.20.58.340">
    <property type="entry name" value="Magnesium transport protein CorA, transmembrane region"/>
    <property type="match status" value="1"/>
</dbReference>
<evidence type="ECO:0000256" key="5">
    <source>
        <dbReference type="SAM" id="Phobius"/>
    </source>
</evidence>
<organism evidence="6 7">
    <name type="scientific">Chaetomium strumarium</name>
    <dbReference type="NCBI Taxonomy" id="1170767"/>
    <lineage>
        <taxon>Eukaryota</taxon>
        <taxon>Fungi</taxon>
        <taxon>Dikarya</taxon>
        <taxon>Ascomycota</taxon>
        <taxon>Pezizomycotina</taxon>
        <taxon>Sordariomycetes</taxon>
        <taxon>Sordariomycetidae</taxon>
        <taxon>Sordariales</taxon>
        <taxon>Chaetomiaceae</taxon>
        <taxon>Chaetomium</taxon>
    </lineage>
</organism>
<evidence type="ECO:0000256" key="4">
    <source>
        <dbReference type="ARBA" id="ARBA00023136"/>
    </source>
</evidence>
<comment type="subcellular location">
    <subcellularLocation>
        <location evidence="1">Membrane</location>
        <topology evidence="1">Multi-pass membrane protein</topology>
    </subcellularLocation>
</comment>
<protein>
    <recommendedName>
        <fullName evidence="8">Ankyrin repeat protein</fullName>
    </recommendedName>
</protein>
<evidence type="ECO:0000313" key="6">
    <source>
        <dbReference type="EMBL" id="KAK3309261.1"/>
    </source>
</evidence>
<dbReference type="RefSeq" id="XP_062725041.1">
    <property type="nucleotide sequence ID" value="XM_062868920.1"/>
</dbReference>
<evidence type="ECO:0008006" key="8">
    <source>
        <dbReference type="Google" id="ProtNLM"/>
    </source>
</evidence>
<gene>
    <name evidence="6" type="ORF">B0T15DRAFT_526709</name>
</gene>
<comment type="caution">
    <text evidence="6">The sequence shown here is derived from an EMBL/GenBank/DDBJ whole genome shotgun (WGS) entry which is preliminary data.</text>
</comment>
<keyword evidence="2 5" id="KW-0812">Transmembrane</keyword>
<keyword evidence="4 5" id="KW-0472">Membrane</keyword>
<keyword evidence="7" id="KW-1185">Reference proteome</keyword>
<proteinExistence type="predicted"/>